<dbReference type="GO" id="GO:0005886">
    <property type="term" value="C:plasma membrane"/>
    <property type="evidence" value="ECO:0007669"/>
    <property type="project" value="UniProtKB-SubCell"/>
</dbReference>
<dbReference type="Gene3D" id="1.20.1070.10">
    <property type="entry name" value="Rhodopsin 7-helix transmembrane proteins"/>
    <property type="match status" value="1"/>
</dbReference>
<feature type="domain" description="G-protein coupled receptors family 1 profile" evidence="12">
    <location>
        <begin position="47"/>
        <end position="106"/>
    </location>
</feature>
<dbReference type="PRINTS" id="PR00237">
    <property type="entry name" value="GPCRRHODOPSN"/>
</dbReference>
<evidence type="ECO:0000256" key="6">
    <source>
        <dbReference type="ARBA" id="ARBA00023040"/>
    </source>
</evidence>
<keyword evidence="14" id="KW-1185">Reference proteome</keyword>
<evidence type="ECO:0000256" key="1">
    <source>
        <dbReference type="ARBA" id="ARBA00004651"/>
    </source>
</evidence>
<feature type="transmembrane region" description="Helical" evidence="11">
    <location>
        <begin position="65"/>
        <end position="90"/>
    </location>
</feature>
<comment type="similarity">
    <text evidence="2">Belongs to the G-protein coupled receptor 1 family.</text>
</comment>
<keyword evidence="9" id="KW-0675">Receptor</keyword>
<proteinExistence type="inferred from homology"/>
<dbReference type="GO" id="GO:0043410">
    <property type="term" value="P:positive regulation of MAPK cascade"/>
    <property type="evidence" value="ECO:0007669"/>
    <property type="project" value="TreeGrafter"/>
</dbReference>
<keyword evidence="3" id="KW-1003">Cell membrane</keyword>
<evidence type="ECO:0000259" key="12">
    <source>
        <dbReference type="PROSITE" id="PS50262"/>
    </source>
</evidence>
<evidence type="ECO:0000256" key="10">
    <source>
        <dbReference type="ARBA" id="ARBA00023224"/>
    </source>
</evidence>
<dbReference type="PANTHER" id="PTHR24248:SF199">
    <property type="entry name" value="IP13425P-RELATED"/>
    <property type="match status" value="1"/>
</dbReference>
<sequence>MENISQILVANDSCNGSESSNDQGYNLAESIAMCIILGGIIITTIIGNTLVCVCIFLVRKLRRPCNYLLVSLAVSDLCVAILVMPMALIYEIKGKWIFGEIACNLW</sequence>
<keyword evidence="4 11" id="KW-0812">Transmembrane</keyword>
<keyword evidence="10" id="KW-0807">Transducer</keyword>
<evidence type="ECO:0000256" key="4">
    <source>
        <dbReference type="ARBA" id="ARBA00022692"/>
    </source>
</evidence>
<feature type="transmembrane region" description="Helical" evidence="11">
    <location>
        <begin position="30"/>
        <end position="58"/>
    </location>
</feature>
<keyword evidence="7 11" id="KW-0472">Membrane</keyword>
<accession>A0A834MBU8</accession>
<comment type="subcellular location">
    <subcellularLocation>
        <location evidence="1">Cell membrane</location>
        <topology evidence="1">Multi-pass membrane protein</topology>
    </subcellularLocation>
</comment>
<dbReference type="Pfam" id="PF00001">
    <property type="entry name" value="7tm_1"/>
    <property type="match status" value="1"/>
</dbReference>
<dbReference type="AlphaFoldDB" id="A0A834MBU8"/>
<keyword evidence="5 11" id="KW-1133">Transmembrane helix</keyword>
<dbReference type="PANTHER" id="PTHR24248">
    <property type="entry name" value="ADRENERGIC RECEPTOR-RELATED G-PROTEIN COUPLED RECEPTOR"/>
    <property type="match status" value="1"/>
</dbReference>
<evidence type="ECO:0000256" key="8">
    <source>
        <dbReference type="ARBA" id="ARBA00023157"/>
    </source>
</evidence>
<evidence type="ECO:0000256" key="3">
    <source>
        <dbReference type="ARBA" id="ARBA00022475"/>
    </source>
</evidence>
<feature type="non-terminal residue" evidence="13">
    <location>
        <position position="106"/>
    </location>
</feature>
<dbReference type="EMBL" id="JAACXV010013040">
    <property type="protein sequence ID" value="KAF7274185.1"/>
    <property type="molecule type" value="Genomic_DNA"/>
</dbReference>
<organism evidence="13 14">
    <name type="scientific">Rhynchophorus ferrugineus</name>
    <name type="common">Red palm weevil</name>
    <name type="synonym">Curculio ferrugineus</name>
    <dbReference type="NCBI Taxonomy" id="354439"/>
    <lineage>
        <taxon>Eukaryota</taxon>
        <taxon>Metazoa</taxon>
        <taxon>Ecdysozoa</taxon>
        <taxon>Arthropoda</taxon>
        <taxon>Hexapoda</taxon>
        <taxon>Insecta</taxon>
        <taxon>Pterygota</taxon>
        <taxon>Neoptera</taxon>
        <taxon>Endopterygota</taxon>
        <taxon>Coleoptera</taxon>
        <taxon>Polyphaga</taxon>
        <taxon>Cucujiformia</taxon>
        <taxon>Curculionidae</taxon>
        <taxon>Dryophthorinae</taxon>
        <taxon>Rhynchophorus</taxon>
    </lineage>
</organism>
<evidence type="ECO:0000256" key="9">
    <source>
        <dbReference type="ARBA" id="ARBA00023170"/>
    </source>
</evidence>
<keyword evidence="6" id="KW-0297">G-protein coupled receptor</keyword>
<dbReference type="PROSITE" id="PS50262">
    <property type="entry name" value="G_PROTEIN_RECEP_F1_2"/>
    <property type="match status" value="1"/>
</dbReference>
<comment type="caution">
    <text evidence="13">The sequence shown here is derived from an EMBL/GenBank/DDBJ whole genome shotgun (WGS) entry which is preliminary data.</text>
</comment>
<name>A0A834MBU8_RHYFE</name>
<protein>
    <recommendedName>
        <fullName evidence="12">G-protein coupled receptors family 1 profile domain-containing protein</fullName>
    </recommendedName>
</protein>
<evidence type="ECO:0000256" key="2">
    <source>
        <dbReference type="ARBA" id="ARBA00010663"/>
    </source>
</evidence>
<evidence type="ECO:0000313" key="13">
    <source>
        <dbReference type="EMBL" id="KAF7274185.1"/>
    </source>
</evidence>
<evidence type="ECO:0000313" key="14">
    <source>
        <dbReference type="Proteomes" id="UP000625711"/>
    </source>
</evidence>
<evidence type="ECO:0000256" key="11">
    <source>
        <dbReference type="SAM" id="Phobius"/>
    </source>
</evidence>
<dbReference type="InterPro" id="IPR000276">
    <property type="entry name" value="GPCR_Rhodpsn"/>
</dbReference>
<keyword evidence="8" id="KW-1015">Disulfide bond</keyword>
<evidence type="ECO:0000256" key="5">
    <source>
        <dbReference type="ARBA" id="ARBA00022989"/>
    </source>
</evidence>
<dbReference type="GO" id="GO:0071880">
    <property type="term" value="P:adenylate cyclase-activating adrenergic receptor signaling pathway"/>
    <property type="evidence" value="ECO:0007669"/>
    <property type="project" value="TreeGrafter"/>
</dbReference>
<dbReference type="Proteomes" id="UP000625711">
    <property type="component" value="Unassembled WGS sequence"/>
</dbReference>
<dbReference type="SUPFAM" id="SSF81321">
    <property type="entry name" value="Family A G protein-coupled receptor-like"/>
    <property type="match status" value="1"/>
</dbReference>
<gene>
    <name evidence="13" type="ORF">GWI33_013138</name>
</gene>
<evidence type="ECO:0000256" key="7">
    <source>
        <dbReference type="ARBA" id="ARBA00023136"/>
    </source>
</evidence>
<dbReference type="InterPro" id="IPR017452">
    <property type="entry name" value="GPCR_Rhodpsn_7TM"/>
</dbReference>
<reference evidence="13" key="1">
    <citation type="submission" date="2020-08" db="EMBL/GenBank/DDBJ databases">
        <title>Genome sequencing and assembly of the red palm weevil Rhynchophorus ferrugineus.</title>
        <authorList>
            <person name="Dias G.B."/>
            <person name="Bergman C.M."/>
            <person name="Manee M."/>
        </authorList>
    </citation>
    <scope>NUCLEOTIDE SEQUENCE</scope>
    <source>
        <strain evidence="13">AA-2017</strain>
        <tissue evidence="13">Whole larva</tissue>
    </source>
</reference>
<dbReference type="GO" id="GO:0004993">
    <property type="term" value="F:G protein-coupled serotonin receptor activity"/>
    <property type="evidence" value="ECO:0007669"/>
    <property type="project" value="UniProtKB-ARBA"/>
</dbReference>
<dbReference type="OrthoDB" id="5951059at2759"/>